<dbReference type="InterPro" id="IPR008258">
    <property type="entry name" value="Transglycosylase_SLT_dom_1"/>
</dbReference>
<dbReference type="PROSITE" id="PS51782">
    <property type="entry name" value="LYSM"/>
    <property type="match status" value="1"/>
</dbReference>
<dbReference type="EMBL" id="CP053840">
    <property type="protein sequence ID" value="QKF67403.1"/>
    <property type="molecule type" value="Genomic_DNA"/>
</dbReference>
<protein>
    <submittedName>
        <fullName evidence="2">Membrane-bound lytic murein transglycosylase D</fullName>
    </submittedName>
</protein>
<evidence type="ECO:0000313" key="2">
    <source>
        <dbReference type="EMBL" id="QKF67403.1"/>
    </source>
</evidence>
<evidence type="ECO:0000313" key="3">
    <source>
        <dbReference type="Proteomes" id="UP000503482"/>
    </source>
</evidence>
<dbReference type="Pfam" id="PF01464">
    <property type="entry name" value="SLT"/>
    <property type="match status" value="1"/>
</dbReference>
<evidence type="ECO:0000259" key="1">
    <source>
        <dbReference type="PROSITE" id="PS51782"/>
    </source>
</evidence>
<dbReference type="SUPFAM" id="SSF53955">
    <property type="entry name" value="Lysozyme-like"/>
    <property type="match status" value="1"/>
</dbReference>
<dbReference type="Gene3D" id="3.10.350.10">
    <property type="entry name" value="LysM domain"/>
    <property type="match status" value="1"/>
</dbReference>
<name>A0AAE7E3M1_9BACT</name>
<reference evidence="2 3" key="1">
    <citation type="submission" date="2020-05" db="EMBL/GenBank/DDBJ databases">
        <title>Complete genome sequencing of Campylobacter and Arcobacter type strains.</title>
        <authorList>
            <person name="Miller W.G."/>
            <person name="Yee E."/>
        </authorList>
    </citation>
    <scope>NUCLEOTIDE SEQUENCE [LARGE SCALE GENOMIC DNA]</scope>
    <source>
        <strain evidence="2 3">LMG 26156</strain>
    </source>
</reference>
<feature type="domain" description="LysM" evidence="1">
    <location>
        <begin position="369"/>
        <end position="412"/>
    </location>
</feature>
<dbReference type="Proteomes" id="UP000503482">
    <property type="component" value="Chromosome"/>
</dbReference>
<dbReference type="InterPro" id="IPR018392">
    <property type="entry name" value="LysM"/>
</dbReference>
<dbReference type="SUPFAM" id="SSF54106">
    <property type="entry name" value="LysM domain"/>
    <property type="match status" value="1"/>
</dbReference>
<dbReference type="Gene3D" id="1.10.530.10">
    <property type="match status" value="1"/>
</dbReference>
<dbReference type="CDD" id="cd00118">
    <property type="entry name" value="LysM"/>
    <property type="match status" value="1"/>
</dbReference>
<dbReference type="AlphaFoldDB" id="A0AAE7E3M1"/>
<dbReference type="SMART" id="SM00257">
    <property type="entry name" value="LysM"/>
    <property type="match status" value="1"/>
</dbReference>
<proteinExistence type="predicted"/>
<sequence length="414" mass="48334">MNKFFLTILILTNTLFANISNEIDLKILKDLNIESSFLSNKSLQDTYDEYSSSQNITYYNNILRKFTLNAQIVKSEIESENLPDTVFFIPMLESSFTNQERGKNSPAGLWQIMPLTAKNLKLRNDEFIDERLDLIKSTDAASSYLKKYYKKLNKWYLAILAYNCGEGNVIEGVARASLDRYLELNPNFRNNQEIKNNQKIFDDYKINKKGFNNLYDIYNNYKSFYSFDYLVDNNQKNKYLPESSLLYMKKLIVFSMIANRDLFKSIDNKSKYKLAKVKVHKGLQLKSVAAAINMNYNEFKNINKHVKKEVLPIDSKLYNIYIPESKLDIYNQKIVTIRPTKENIQEIKKGTKKDTKVIDPKKNNNVKAIIYNVKKGDSLESIAKKYKVSLKKLKDDNKKKTNLIKVGEKIEINR</sequence>
<dbReference type="KEGG" id="avp:AVENP_1859"/>
<accession>A0AAE7E3M1</accession>
<keyword evidence="3" id="KW-1185">Reference proteome</keyword>
<dbReference type="InterPro" id="IPR036779">
    <property type="entry name" value="LysM_dom_sf"/>
</dbReference>
<gene>
    <name evidence="2" type="ORF">AVENP_1859</name>
</gene>
<organism evidence="2 3">
    <name type="scientific">Arcobacter venerupis</name>
    <dbReference type="NCBI Taxonomy" id="1054033"/>
    <lineage>
        <taxon>Bacteria</taxon>
        <taxon>Pseudomonadati</taxon>
        <taxon>Campylobacterota</taxon>
        <taxon>Epsilonproteobacteria</taxon>
        <taxon>Campylobacterales</taxon>
        <taxon>Arcobacteraceae</taxon>
        <taxon>Arcobacter</taxon>
    </lineage>
</organism>
<dbReference type="InterPro" id="IPR023346">
    <property type="entry name" value="Lysozyme-like_dom_sf"/>
</dbReference>
<dbReference type="Pfam" id="PF01476">
    <property type="entry name" value="LysM"/>
    <property type="match status" value="1"/>
</dbReference>
<dbReference type="RefSeq" id="WP_128358031.1">
    <property type="nucleotide sequence ID" value="NZ_CP053840.1"/>
</dbReference>